<organism evidence="5 6">
    <name type="scientific">Siphonobacter aquaeclarae</name>
    <dbReference type="NCBI Taxonomy" id="563176"/>
    <lineage>
        <taxon>Bacteria</taxon>
        <taxon>Pseudomonadati</taxon>
        <taxon>Bacteroidota</taxon>
        <taxon>Cytophagia</taxon>
        <taxon>Cytophagales</taxon>
        <taxon>Cytophagaceae</taxon>
        <taxon>Siphonobacter</taxon>
    </lineage>
</organism>
<keyword evidence="6" id="KW-1185">Reference proteome</keyword>
<dbReference type="InterPro" id="IPR029058">
    <property type="entry name" value="AB_hydrolase_fold"/>
</dbReference>
<evidence type="ECO:0000313" key="6">
    <source>
        <dbReference type="Proteomes" id="UP000198901"/>
    </source>
</evidence>
<proteinExistence type="inferred from homology"/>
<evidence type="ECO:0000256" key="1">
    <source>
        <dbReference type="ARBA" id="ARBA00005622"/>
    </source>
</evidence>
<name>A0A1G9PWM0_9BACT</name>
<reference evidence="5 6" key="1">
    <citation type="submission" date="2016-10" db="EMBL/GenBank/DDBJ databases">
        <authorList>
            <person name="de Groot N.N."/>
        </authorList>
    </citation>
    <scope>NUCLEOTIDE SEQUENCE [LARGE SCALE GENOMIC DNA]</scope>
    <source>
        <strain evidence="5 6">DSM 21668</strain>
    </source>
</reference>
<dbReference type="GO" id="GO:0016788">
    <property type="term" value="F:hydrolase activity, acting on ester bonds"/>
    <property type="evidence" value="ECO:0007669"/>
    <property type="project" value="TreeGrafter"/>
</dbReference>
<dbReference type="PANTHER" id="PTHR40841">
    <property type="entry name" value="SIDEROPHORE TRIACETYLFUSARININE C ESTERASE"/>
    <property type="match status" value="1"/>
</dbReference>
<dbReference type="PANTHER" id="PTHR40841:SF2">
    <property type="entry name" value="SIDEROPHORE-DEGRADING ESTERASE (EUROFUNG)"/>
    <property type="match status" value="1"/>
</dbReference>
<dbReference type="EMBL" id="FNGS01000004">
    <property type="protein sequence ID" value="SDM03159.1"/>
    <property type="molecule type" value="Genomic_DNA"/>
</dbReference>
<dbReference type="Gene3D" id="3.40.50.1820">
    <property type="entry name" value="alpha/beta hydrolase"/>
    <property type="match status" value="1"/>
</dbReference>
<dbReference type="SUPFAM" id="SSF53474">
    <property type="entry name" value="alpha/beta-Hydrolases"/>
    <property type="match status" value="1"/>
</dbReference>
<dbReference type="InterPro" id="IPR000801">
    <property type="entry name" value="Esterase-like"/>
</dbReference>
<evidence type="ECO:0000256" key="3">
    <source>
        <dbReference type="SAM" id="SignalP"/>
    </source>
</evidence>
<dbReference type="STRING" id="563176.SAMN04488090_2357"/>
<dbReference type="AlphaFoldDB" id="A0A1G9PWM0"/>
<dbReference type="Proteomes" id="UP000198901">
    <property type="component" value="Unassembled WGS sequence"/>
</dbReference>
<accession>A0A1G9PWM0</accession>
<dbReference type="OrthoDB" id="9784036at2"/>
<comment type="similarity">
    <text evidence="1">Belongs to the esterase D family.</text>
</comment>
<feature type="signal peptide" evidence="3">
    <location>
        <begin position="1"/>
        <end position="24"/>
    </location>
</feature>
<evidence type="ECO:0000259" key="4">
    <source>
        <dbReference type="Pfam" id="PF13290"/>
    </source>
</evidence>
<evidence type="ECO:0000313" key="5">
    <source>
        <dbReference type="EMBL" id="SDM03159.1"/>
    </source>
</evidence>
<dbReference type="Pfam" id="PF00756">
    <property type="entry name" value="Esterase"/>
    <property type="match status" value="1"/>
</dbReference>
<dbReference type="InterPro" id="IPR059177">
    <property type="entry name" value="GH29D-like_dom"/>
</dbReference>
<feature type="chain" id="PRO_5011701664" evidence="3">
    <location>
        <begin position="25"/>
        <end position="468"/>
    </location>
</feature>
<dbReference type="Pfam" id="PF13290">
    <property type="entry name" value="CHB_HEX_C_1"/>
    <property type="match status" value="1"/>
</dbReference>
<keyword evidence="3" id="KW-0732">Signal</keyword>
<dbReference type="InterPro" id="IPR052558">
    <property type="entry name" value="Siderophore_Hydrolase_D"/>
</dbReference>
<protein>
    <submittedName>
        <fullName evidence="5">Predicted hydrolase of the alpha/beta superfamily</fullName>
    </submittedName>
</protein>
<keyword evidence="2 5" id="KW-0378">Hydrolase</keyword>
<dbReference type="RefSeq" id="WP_093202072.1">
    <property type="nucleotide sequence ID" value="NZ_FNGS01000004.1"/>
</dbReference>
<gene>
    <name evidence="5" type="ORF">SAMN04488090_2357</name>
</gene>
<sequence length="468" mass="53261">MKRVPVLLAFLLAFLLALSSGAMAQEWIRDSLYSPILKETRPIEIALPKAYRQDTARYDVWYVLDGEWNAYTFSMIHNYLRAISFMPPIIIVSVPNRYLDGYNLRDRDLTPKPTPEIAYSGGAQNFLGFLNRELLPHINRQYRTSGYNGLCGSSFGGMFALYALLKTPDTFKYYVIADAALHYANGYFPGFAAQVLPGTKFRNRVLHMGGRNGYSYHYMRRDAMDSTLRSLHPEGLRWDSELYEDETHSSTTFKGNYDGLKFAYLGYYTRNVSFHLTGGIVVPGKPIKLLLETDHSDIRYTTDGSIPNAQSTRVDRALIVDKTDGLRVKSFSTSGLYDREIPVHVTTGDFLRPKEPNRKQDASGKITAAEWTADGKIAGVLPITADGYYVFQLTPSPGTRLWLDDRLWISYNTATGHARQTVMLPLRKGNYYLRVEHSKTRDTPSLDFGVYYSIDGQDDWWKNVIVRK</sequence>
<feature type="domain" description="GH29D-like beta-sandwich" evidence="4">
    <location>
        <begin position="279"/>
        <end position="334"/>
    </location>
</feature>
<evidence type="ECO:0000256" key="2">
    <source>
        <dbReference type="ARBA" id="ARBA00022801"/>
    </source>
</evidence>